<protein>
    <submittedName>
        <fullName evidence="1">Uncharacterized protein</fullName>
    </submittedName>
</protein>
<name>A0ACB0F3V7_RANTA</name>
<reference evidence="1" key="1">
    <citation type="submission" date="2023-05" db="EMBL/GenBank/DDBJ databases">
        <authorList>
            <consortium name="ELIXIR-Norway"/>
        </authorList>
    </citation>
    <scope>NUCLEOTIDE SEQUENCE</scope>
</reference>
<evidence type="ECO:0000313" key="2">
    <source>
        <dbReference type="Proteomes" id="UP001162501"/>
    </source>
</evidence>
<dbReference type="EMBL" id="OX596115">
    <property type="protein sequence ID" value="CAI9707680.1"/>
    <property type="molecule type" value="Genomic_DNA"/>
</dbReference>
<organism evidence="1 2">
    <name type="scientific">Rangifer tarandus platyrhynchus</name>
    <name type="common">Svalbard reindeer</name>
    <dbReference type="NCBI Taxonomy" id="3082113"/>
    <lineage>
        <taxon>Eukaryota</taxon>
        <taxon>Metazoa</taxon>
        <taxon>Chordata</taxon>
        <taxon>Craniata</taxon>
        <taxon>Vertebrata</taxon>
        <taxon>Euteleostomi</taxon>
        <taxon>Mammalia</taxon>
        <taxon>Eutheria</taxon>
        <taxon>Laurasiatheria</taxon>
        <taxon>Artiodactyla</taxon>
        <taxon>Ruminantia</taxon>
        <taxon>Pecora</taxon>
        <taxon>Cervidae</taxon>
        <taxon>Odocoileinae</taxon>
        <taxon>Rangifer</taxon>
    </lineage>
</organism>
<evidence type="ECO:0000313" key="1">
    <source>
        <dbReference type="EMBL" id="CAI9707680.1"/>
    </source>
</evidence>
<proteinExistence type="predicted"/>
<sequence>MARVSTLLPEVPAPHGAFPGQQATHRCGALLAFIPGSPFPDIETKPAQALRLSTPQDSGTKPAYAQGKDAKQLLGLEASRELRSQECPGTSTPVMLPGGRQWARSQSFFGAGRGVVGVCGELERTPGLLSSSGETELRAQAPLLLPLTQGLSDSLTRQMLDKRPPVRAPGTAQSGKTEVGKQGLTSQSVPDVELCPRMWNSIPGCGNLQLKLGKAWVPWWASGQDVPF</sequence>
<accession>A0ACB0F3V7</accession>
<gene>
    <name evidence="1" type="ORF">MRATA1EN3_LOCUS18893</name>
</gene>
<dbReference type="Proteomes" id="UP001162501">
    <property type="component" value="Chromosome 31"/>
</dbReference>